<evidence type="ECO:0000256" key="1">
    <source>
        <dbReference type="ARBA" id="ARBA00022714"/>
    </source>
</evidence>
<dbReference type="EMBL" id="JBBKZU010000002">
    <property type="protein sequence ID" value="MEJ8810332.1"/>
    <property type="molecule type" value="Genomic_DNA"/>
</dbReference>
<dbReference type="InterPro" id="IPR042216">
    <property type="entry name" value="MitoNEET_CISD"/>
</dbReference>
<evidence type="ECO:0000256" key="3">
    <source>
        <dbReference type="ARBA" id="ARBA00023004"/>
    </source>
</evidence>
<gene>
    <name evidence="6" type="ORF">WKW77_04585</name>
</gene>
<keyword evidence="7" id="KW-1185">Reference proteome</keyword>
<protein>
    <submittedName>
        <fullName evidence="6">CDGSH iron-sulfur domain-containing protein</fullName>
    </submittedName>
</protein>
<keyword evidence="1" id="KW-0001">2Fe-2S</keyword>
<dbReference type="InterPro" id="IPR018967">
    <property type="entry name" value="FeS-contain_CDGSH-typ"/>
</dbReference>
<evidence type="ECO:0000256" key="2">
    <source>
        <dbReference type="ARBA" id="ARBA00022723"/>
    </source>
</evidence>
<dbReference type="SMART" id="SM00704">
    <property type="entry name" value="ZnF_CDGSH"/>
    <property type="match status" value="1"/>
</dbReference>
<keyword evidence="4" id="KW-0411">Iron-sulfur</keyword>
<evidence type="ECO:0000313" key="7">
    <source>
        <dbReference type="Proteomes" id="UP001365846"/>
    </source>
</evidence>
<feature type="domain" description="Iron-binding zinc finger CDGSH type" evidence="5">
    <location>
        <begin position="10"/>
        <end position="46"/>
    </location>
</feature>
<evidence type="ECO:0000259" key="5">
    <source>
        <dbReference type="SMART" id="SM00704"/>
    </source>
</evidence>
<keyword evidence="2" id="KW-0479">Metal-binding</keyword>
<comment type="caution">
    <text evidence="6">The sequence shown here is derived from an EMBL/GenBank/DDBJ whole genome shotgun (WGS) entry which is preliminary data.</text>
</comment>
<dbReference type="Proteomes" id="UP001365846">
    <property type="component" value="Unassembled WGS sequence"/>
</dbReference>
<evidence type="ECO:0000313" key="6">
    <source>
        <dbReference type="EMBL" id="MEJ8810332.1"/>
    </source>
</evidence>
<proteinExistence type="predicted"/>
<sequence length="75" mass="8530">MARLVMRTRSKPYPIDIGGETQFICGCGLSANQPFCDGTHKLTRDEQEGTLCWYDADMQRKEIGHAFPNIRAPRE</sequence>
<dbReference type="Pfam" id="PF09360">
    <property type="entry name" value="zf-CDGSH"/>
    <property type="match status" value="1"/>
</dbReference>
<organism evidence="6 7">
    <name type="scientific">Variovorax ureilyticus</name>
    <dbReference type="NCBI Taxonomy" id="1836198"/>
    <lineage>
        <taxon>Bacteria</taxon>
        <taxon>Pseudomonadati</taxon>
        <taxon>Pseudomonadota</taxon>
        <taxon>Betaproteobacteria</taxon>
        <taxon>Burkholderiales</taxon>
        <taxon>Comamonadaceae</taxon>
        <taxon>Variovorax</taxon>
    </lineage>
</organism>
<reference evidence="6 7" key="1">
    <citation type="submission" date="2024-03" db="EMBL/GenBank/DDBJ databases">
        <title>Novel species of the genus Variovorax.</title>
        <authorList>
            <person name="Liu Q."/>
            <person name="Xin Y.-H."/>
        </authorList>
    </citation>
    <scope>NUCLEOTIDE SEQUENCE [LARGE SCALE GENOMIC DNA]</scope>
    <source>
        <strain evidence="6 7">KACC 18899</strain>
    </source>
</reference>
<name>A0ABU8VAV3_9BURK</name>
<accession>A0ABU8VAV3</accession>
<keyword evidence="3" id="KW-0408">Iron</keyword>
<evidence type="ECO:0000256" key="4">
    <source>
        <dbReference type="ARBA" id="ARBA00023014"/>
    </source>
</evidence>
<dbReference type="Gene3D" id="3.40.5.90">
    <property type="entry name" value="CDGSH iron-sulfur domain, mitoNEET-type"/>
    <property type="match status" value="1"/>
</dbReference>
<dbReference type="RefSeq" id="WP_340355659.1">
    <property type="nucleotide sequence ID" value="NZ_JBBKZU010000002.1"/>
</dbReference>